<reference evidence="1 2" key="1">
    <citation type="submission" date="2021-02" db="EMBL/GenBank/DDBJ databases">
        <authorList>
            <person name="Han P."/>
        </authorList>
    </citation>
    <scope>NUCLEOTIDE SEQUENCE [LARGE SCALE GENOMIC DNA]</scope>
    <source>
        <strain evidence="1">Candidatus Nitrospira sp. ZN2</strain>
    </source>
</reference>
<keyword evidence="2" id="KW-1185">Reference proteome</keyword>
<protein>
    <submittedName>
        <fullName evidence="1">Uncharacterized protein</fullName>
    </submittedName>
</protein>
<dbReference type="Proteomes" id="UP000675880">
    <property type="component" value="Unassembled WGS sequence"/>
</dbReference>
<sequence length="68" mass="7521">MRRESPLLDPDAVGRLAWPVFLRLTRPAAPAEATRIPGGHYEAGVTLSLTRRHVLQPDQECAPQTFSV</sequence>
<proteinExistence type="predicted"/>
<dbReference type="EMBL" id="CAJNBJ010000002">
    <property type="protein sequence ID" value="CAE6724488.1"/>
    <property type="molecule type" value="Genomic_DNA"/>
</dbReference>
<comment type="caution">
    <text evidence="1">The sequence shown here is derived from an EMBL/GenBank/DDBJ whole genome shotgun (WGS) entry which is preliminary data.</text>
</comment>
<gene>
    <name evidence="1" type="ORF">NSPZN2_100029</name>
</gene>
<evidence type="ECO:0000313" key="2">
    <source>
        <dbReference type="Proteomes" id="UP000675880"/>
    </source>
</evidence>
<accession>A0ABM8QZA7</accession>
<name>A0ABM8QZA7_9BACT</name>
<organism evidence="1 2">
    <name type="scientific">Nitrospira defluvii</name>
    <dbReference type="NCBI Taxonomy" id="330214"/>
    <lineage>
        <taxon>Bacteria</taxon>
        <taxon>Pseudomonadati</taxon>
        <taxon>Nitrospirota</taxon>
        <taxon>Nitrospiria</taxon>
        <taxon>Nitrospirales</taxon>
        <taxon>Nitrospiraceae</taxon>
        <taxon>Nitrospira</taxon>
    </lineage>
</organism>
<evidence type="ECO:0000313" key="1">
    <source>
        <dbReference type="EMBL" id="CAE6724488.1"/>
    </source>
</evidence>